<evidence type="ECO:0008006" key="14">
    <source>
        <dbReference type="Google" id="ProtNLM"/>
    </source>
</evidence>
<reference evidence="13" key="1">
    <citation type="journal article" date="2013" name="Nature">
        <title>Pan genome of the phytoplankton Emiliania underpins its global distribution.</title>
        <authorList>
            <person name="Read B.A."/>
            <person name="Kegel J."/>
            <person name="Klute M.J."/>
            <person name="Kuo A."/>
            <person name="Lefebvre S.C."/>
            <person name="Maumus F."/>
            <person name="Mayer C."/>
            <person name="Miller J."/>
            <person name="Monier A."/>
            <person name="Salamov A."/>
            <person name="Young J."/>
            <person name="Aguilar M."/>
            <person name="Claverie J.M."/>
            <person name="Frickenhaus S."/>
            <person name="Gonzalez K."/>
            <person name="Herman E.K."/>
            <person name="Lin Y.C."/>
            <person name="Napier J."/>
            <person name="Ogata H."/>
            <person name="Sarno A.F."/>
            <person name="Shmutz J."/>
            <person name="Schroeder D."/>
            <person name="de Vargas C."/>
            <person name="Verret F."/>
            <person name="von Dassow P."/>
            <person name="Valentin K."/>
            <person name="Van de Peer Y."/>
            <person name="Wheeler G."/>
            <person name="Dacks J.B."/>
            <person name="Delwiche C.F."/>
            <person name="Dyhrman S.T."/>
            <person name="Glockner G."/>
            <person name="John U."/>
            <person name="Richards T."/>
            <person name="Worden A.Z."/>
            <person name="Zhang X."/>
            <person name="Grigoriev I.V."/>
            <person name="Allen A.E."/>
            <person name="Bidle K."/>
            <person name="Borodovsky M."/>
            <person name="Bowler C."/>
            <person name="Brownlee C."/>
            <person name="Cock J.M."/>
            <person name="Elias M."/>
            <person name="Gladyshev V.N."/>
            <person name="Groth M."/>
            <person name="Guda C."/>
            <person name="Hadaegh A."/>
            <person name="Iglesias-Rodriguez M.D."/>
            <person name="Jenkins J."/>
            <person name="Jones B.M."/>
            <person name="Lawson T."/>
            <person name="Leese F."/>
            <person name="Lindquist E."/>
            <person name="Lobanov A."/>
            <person name="Lomsadze A."/>
            <person name="Malik S.B."/>
            <person name="Marsh M.E."/>
            <person name="Mackinder L."/>
            <person name="Mock T."/>
            <person name="Mueller-Roeber B."/>
            <person name="Pagarete A."/>
            <person name="Parker M."/>
            <person name="Probert I."/>
            <person name="Quesneville H."/>
            <person name="Raines C."/>
            <person name="Rensing S.A."/>
            <person name="Riano-Pachon D.M."/>
            <person name="Richier S."/>
            <person name="Rokitta S."/>
            <person name="Shiraiwa Y."/>
            <person name="Soanes D.M."/>
            <person name="van der Giezen M."/>
            <person name="Wahlund T.M."/>
            <person name="Williams B."/>
            <person name="Wilson W."/>
            <person name="Wolfe G."/>
            <person name="Wurch L.L."/>
        </authorList>
    </citation>
    <scope>NUCLEOTIDE SEQUENCE</scope>
</reference>
<keyword evidence="7" id="KW-0812">Transmembrane</keyword>
<evidence type="ECO:0000256" key="8">
    <source>
        <dbReference type="ARBA" id="ARBA00022801"/>
    </source>
</evidence>
<reference evidence="12" key="2">
    <citation type="submission" date="2024-10" db="UniProtKB">
        <authorList>
            <consortium name="EnsemblProtists"/>
        </authorList>
    </citation>
    <scope>IDENTIFICATION</scope>
</reference>
<dbReference type="Proteomes" id="UP000013827">
    <property type="component" value="Unassembled WGS sequence"/>
</dbReference>
<evidence type="ECO:0000256" key="5">
    <source>
        <dbReference type="ARBA" id="ARBA00022640"/>
    </source>
</evidence>
<dbReference type="GO" id="GO:0009507">
    <property type="term" value="C:chloroplast"/>
    <property type="evidence" value="ECO:0007669"/>
    <property type="project" value="UniProtKB-SubCell"/>
</dbReference>
<comment type="similarity">
    <text evidence="3">Belongs to the peptidase M50B family.</text>
</comment>
<evidence type="ECO:0000313" key="13">
    <source>
        <dbReference type="Proteomes" id="UP000013827"/>
    </source>
</evidence>
<evidence type="ECO:0000256" key="4">
    <source>
        <dbReference type="ARBA" id="ARBA00022528"/>
    </source>
</evidence>
<protein>
    <recommendedName>
        <fullName evidence="14">Peptidase S54 rhomboid domain-containing protein</fullName>
    </recommendedName>
</protein>
<evidence type="ECO:0000256" key="2">
    <source>
        <dbReference type="ARBA" id="ARBA00004229"/>
    </source>
</evidence>
<dbReference type="eggNOG" id="ENOG502QUAP">
    <property type="taxonomic scope" value="Eukaryota"/>
</dbReference>
<dbReference type="GO" id="GO:0008233">
    <property type="term" value="F:peptidase activity"/>
    <property type="evidence" value="ECO:0007669"/>
    <property type="project" value="UniProtKB-KW"/>
</dbReference>
<dbReference type="GO" id="GO:0006508">
    <property type="term" value="P:proteolysis"/>
    <property type="evidence" value="ECO:0007669"/>
    <property type="project" value="UniProtKB-KW"/>
</dbReference>
<dbReference type="PANTHER" id="PTHR31412">
    <property type="entry name" value="ZINC METALLOPROTEASE EGY1"/>
    <property type="match status" value="1"/>
</dbReference>
<dbReference type="InterPro" id="IPR044838">
    <property type="entry name" value="EGY1-like"/>
</dbReference>
<accession>A0A0D3KFK6</accession>
<dbReference type="PANTHER" id="PTHR31412:SF0">
    <property type="entry name" value="ZINC METALLOPROTEASE EGY1, CHLOROPLASTIC-RELATED"/>
    <property type="match status" value="1"/>
</dbReference>
<organism evidence="12 13">
    <name type="scientific">Emiliania huxleyi (strain CCMP1516)</name>
    <dbReference type="NCBI Taxonomy" id="280463"/>
    <lineage>
        <taxon>Eukaryota</taxon>
        <taxon>Haptista</taxon>
        <taxon>Haptophyta</taxon>
        <taxon>Prymnesiophyceae</taxon>
        <taxon>Isochrysidales</taxon>
        <taxon>Noelaerhabdaceae</taxon>
        <taxon>Emiliania</taxon>
    </lineage>
</organism>
<keyword evidence="11" id="KW-0472">Membrane</keyword>
<evidence type="ECO:0000256" key="9">
    <source>
        <dbReference type="ARBA" id="ARBA00022946"/>
    </source>
</evidence>
<keyword evidence="13" id="KW-1185">Reference proteome</keyword>
<evidence type="ECO:0000256" key="10">
    <source>
        <dbReference type="ARBA" id="ARBA00022989"/>
    </source>
</evidence>
<dbReference type="PaxDb" id="2903-EOD34541"/>
<evidence type="ECO:0000256" key="11">
    <source>
        <dbReference type="ARBA" id="ARBA00023136"/>
    </source>
</evidence>
<dbReference type="EnsemblProtists" id="EOD34541">
    <property type="protein sequence ID" value="EOD34541"/>
    <property type="gene ID" value="EMIHUDRAFT_228517"/>
</dbReference>
<dbReference type="AlphaFoldDB" id="A0A0D3KFK6"/>
<dbReference type="GO" id="GO:0016020">
    <property type="term" value="C:membrane"/>
    <property type="evidence" value="ECO:0007669"/>
    <property type="project" value="UniProtKB-SubCell"/>
</dbReference>
<keyword evidence="9" id="KW-0809">Transit peptide</keyword>
<evidence type="ECO:0000256" key="1">
    <source>
        <dbReference type="ARBA" id="ARBA00004141"/>
    </source>
</evidence>
<dbReference type="KEGG" id="ehx:EMIHUDRAFT_228517"/>
<comment type="subcellular location">
    <subcellularLocation>
        <location evidence="1">Membrane</location>
        <topology evidence="1">Multi-pass membrane protein</topology>
    </subcellularLocation>
    <subcellularLocation>
        <location evidence="2">Plastid</location>
        <location evidence="2">Chloroplast</location>
    </subcellularLocation>
</comment>
<dbReference type="RefSeq" id="XP_005786970.1">
    <property type="nucleotide sequence ID" value="XM_005786913.1"/>
</dbReference>
<keyword evidence="4" id="KW-0150">Chloroplast</keyword>
<evidence type="ECO:0000313" key="12">
    <source>
        <dbReference type="EnsemblProtists" id="EOD34541"/>
    </source>
</evidence>
<evidence type="ECO:0000256" key="7">
    <source>
        <dbReference type="ARBA" id="ARBA00022692"/>
    </source>
</evidence>
<dbReference type="STRING" id="2903.R1FGB8"/>
<evidence type="ECO:0000256" key="3">
    <source>
        <dbReference type="ARBA" id="ARBA00007931"/>
    </source>
</evidence>
<name>A0A0D3KFK6_EMIH1</name>
<proteinExistence type="inferred from homology"/>
<keyword evidence="5" id="KW-0934">Plastid</keyword>
<dbReference type="HOGENOM" id="CLU_859040_0_0_1"/>
<dbReference type="GeneID" id="17279812"/>
<keyword evidence="10" id="KW-1133">Transmembrane helix</keyword>
<evidence type="ECO:0000256" key="6">
    <source>
        <dbReference type="ARBA" id="ARBA00022670"/>
    </source>
</evidence>
<keyword evidence="8" id="KW-0378">Hydrolase</keyword>
<sequence length="324" mass="33264">MTTLLFASLTPAAFYASAPRGVRTVLGGGRARSAVPLAVEGGGGEPATAESKKTKAERLAIAAERASLEAERLSLLAEQMKLATALKRRGGAAVQSRAPFTRSQWGSVVSQVAAVRRCVLEPSGAFYVLSVQQSPLGTIFRGNLRAEPSALLEALDERAPHEADLEGVRLLVLSDPVPRTAQQLQAGEEAVPVVLALSPAALNAGDTSPLHPAAVVGFTSALCNALQLLPVGRLDGGRIAAAVLGSGAASLTSSLFLLGLGLQSLFGGDDPALLFFGLLIIFFQREPELPCADDLTGVDTPRQAAAAAALAIALLIVAPSPLLG</sequence>
<keyword evidence="6" id="KW-0645">Protease</keyword>